<proteinExistence type="predicted"/>
<reference evidence="1" key="1">
    <citation type="submission" date="2022-11" db="EMBL/GenBank/DDBJ databases">
        <title>Centuries of genome instability and evolution in soft-shell clam transmissible cancer (bioRxiv).</title>
        <authorList>
            <person name="Hart S.F.M."/>
            <person name="Yonemitsu M.A."/>
            <person name="Giersch R.M."/>
            <person name="Beal B.F."/>
            <person name="Arriagada G."/>
            <person name="Davis B.W."/>
            <person name="Ostrander E.A."/>
            <person name="Goff S.P."/>
            <person name="Metzger M.J."/>
        </authorList>
    </citation>
    <scope>NUCLEOTIDE SEQUENCE</scope>
    <source>
        <strain evidence="1">MELC-2E11</strain>
        <tissue evidence="1">Siphon/mantle</tissue>
    </source>
</reference>
<gene>
    <name evidence="1" type="ORF">MAR_035193</name>
</gene>
<accession>A0ABY7EJE5</accession>
<dbReference type="PROSITE" id="PS50092">
    <property type="entry name" value="TSP1"/>
    <property type="match status" value="1"/>
</dbReference>
<sequence length="133" mass="14945">MWSEWTTWSHCTGQCQGGYNTRHQSRSRIRACNVDDPQSQLCQGDKSQQETRPCSAVELHGCLNERTTNVSGDNVYGVVYNFMDEMAMATCAAIVNTSYVIAAVRRNCYSNHAPLCTDICQNLPNTDPTHRYS</sequence>
<dbReference type="InterPro" id="IPR036383">
    <property type="entry name" value="TSP1_rpt_sf"/>
</dbReference>
<dbReference type="Gene3D" id="2.20.100.10">
    <property type="entry name" value="Thrombospondin type-1 (TSP1) repeat"/>
    <property type="match status" value="1"/>
</dbReference>
<dbReference type="InterPro" id="IPR000884">
    <property type="entry name" value="TSP1_rpt"/>
</dbReference>
<dbReference type="EMBL" id="CP111018">
    <property type="protein sequence ID" value="WAR10117.1"/>
    <property type="molecule type" value="Genomic_DNA"/>
</dbReference>
<evidence type="ECO:0000313" key="2">
    <source>
        <dbReference type="Proteomes" id="UP001164746"/>
    </source>
</evidence>
<name>A0ABY7EJE5_MYAAR</name>
<evidence type="ECO:0000313" key="1">
    <source>
        <dbReference type="EMBL" id="WAR10117.1"/>
    </source>
</evidence>
<keyword evidence="2" id="KW-1185">Reference proteome</keyword>
<dbReference type="Proteomes" id="UP001164746">
    <property type="component" value="Chromosome 7"/>
</dbReference>
<organism evidence="1 2">
    <name type="scientific">Mya arenaria</name>
    <name type="common">Soft-shell clam</name>
    <dbReference type="NCBI Taxonomy" id="6604"/>
    <lineage>
        <taxon>Eukaryota</taxon>
        <taxon>Metazoa</taxon>
        <taxon>Spiralia</taxon>
        <taxon>Lophotrochozoa</taxon>
        <taxon>Mollusca</taxon>
        <taxon>Bivalvia</taxon>
        <taxon>Autobranchia</taxon>
        <taxon>Heteroconchia</taxon>
        <taxon>Euheterodonta</taxon>
        <taxon>Imparidentia</taxon>
        <taxon>Neoheterodontei</taxon>
        <taxon>Myida</taxon>
        <taxon>Myoidea</taxon>
        <taxon>Myidae</taxon>
        <taxon>Mya</taxon>
    </lineage>
</organism>
<dbReference type="SMART" id="SM00209">
    <property type="entry name" value="TSP1"/>
    <property type="match status" value="1"/>
</dbReference>
<protein>
    <submittedName>
        <fullName evidence="1">Uncharacterized protein</fullName>
    </submittedName>
</protein>